<dbReference type="AlphaFoldDB" id="A0ABD1MX64"/>
<dbReference type="Proteomes" id="UP001603857">
    <property type="component" value="Unassembled WGS sequence"/>
</dbReference>
<reference evidence="2 3" key="1">
    <citation type="submission" date="2024-08" db="EMBL/GenBank/DDBJ databases">
        <title>Insights into the chromosomal genome structure of Flemingia macrophylla.</title>
        <authorList>
            <person name="Ding Y."/>
            <person name="Zhao Y."/>
            <person name="Bi W."/>
            <person name="Wu M."/>
            <person name="Zhao G."/>
            <person name="Gong Y."/>
            <person name="Li W."/>
            <person name="Zhang P."/>
        </authorList>
    </citation>
    <scope>NUCLEOTIDE SEQUENCE [LARGE SCALE GENOMIC DNA]</scope>
    <source>
        <strain evidence="2">DYQJB</strain>
        <tissue evidence="2">Leaf</tissue>
    </source>
</reference>
<sequence>MIEKMASNSQQFSGRNDVIVFRGQSGVNEHPKAYTANKYSNLSQQQKPDA</sequence>
<proteinExistence type="predicted"/>
<feature type="compositionally biased region" description="Polar residues" evidence="1">
    <location>
        <begin position="37"/>
        <end position="50"/>
    </location>
</feature>
<comment type="caution">
    <text evidence="2">The sequence shown here is derived from an EMBL/GenBank/DDBJ whole genome shotgun (WGS) entry which is preliminary data.</text>
</comment>
<evidence type="ECO:0000313" key="3">
    <source>
        <dbReference type="Proteomes" id="UP001603857"/>
    </source>
</evidence>
<accession>A0ABD1MX64</accession>
<dbReference type="EMBL" id="JBGMDY010000003">
    <property type="protein sequence ID" value="KAL2340418.1"/>
    <property type="molecule type" value="Genomic_DNA"/>
</dbReference>
<evidence type="ECO:0000313" key="2">
    <source>
        <dbReference type="EMBL" id="KAL2340418.1"/>
    </source>
</evidence>
<evidence type="ECO:0000256" key="1">
    <source>
        <dbReference type="SAM" id="MobiDB-lite"/>
    </source>
</evidence>
<name>A0ABD1MX64_9FABA</name>
<feature type="region of interest" description="Disordered" evidence="1">
    <location>
        <begin position="30"/>
        <end position="50"/>
    </location>
</feature>
<gene>
    <name evidence="2" type="ORF">Fmac_008358</name>
</gene>
<protein>
    <submittedName>
        <fullName evidence="2">Uncharacterized protein</fullName>
    </submittedName>
</protein>
<keyword evidence="3" id="KW-1185">Reference proteome</keyword>
<organism evidence="2 3">
    <name type="scientific">Flemingia macrophylla</name>
    <dbReference type="NCBI Taxonomy" id="520843"/>
    <lineage>
        <taxon>Eukaryota</taxon>
        <taxon>Viridiplantae</taxon>
        <taxon>Streptophyta</taxon>
        <taxon>Embryophyta</taxon>
        <taxon>Tracheophyta</taxon>
        <taxon>Spermatophyta</taxon>
        <taxon>Magnoliopsida</taxon>
        <taxon>eudicotyledons</taxon>
        <taxon>Gunneridae</taxon>
        <taxon>Pentapetalae</taxon>
        <taxon>rosids</taxon>
        <taxon>fabids</taxon>
        <taxon>Fabales</taxon>
        <taxon>Fabaceae</taxon>
        <taxon>Papilionoideae</taxon>
        <taxon>50 kb inversion clade</taxon>
        <taxon>NPAAA clade</taxon>
        <taxon>indigoferoid/millettioid clade</taxon>
        <taxon>Phaseoleae</taxon>
        <taxon>Flemingia</taxon>
    </lineage>
</organism>